<feature type="coiled-coil region" evidence="1">
    <location>
        <begin position="99"/>
        <end position="163"/>
    </location>
</feature>
<evidence type="ECO:0000256" key="1">
    <source>
        <dbReference type="SAM" id="Coils"/>
    </source>
</evidence>
<proteinExistence type="predicted"/>
<evidence type="ECO:0000313" key="4">
    <source>
        <dbReference type="Proteomes" id="UP001062901"/>
    </source>
</evidence>
<evidence type="ECO:0000313" key="3">
    <source>
        <dbReference type="EMBL" id="GBQ05898.1"/>
    </source>
</evidence>
<accession>A0ABQ0NXX5</accession>
<comment type="caution">
    <text evidence="3">The sequence shown here is derived from an EMBL/GenBank/DDBJ whole genome shotgun (WGS) entry which is preliminary data.</text>
</comment>
<reference evidence="3" key="1">
    <citation type="submission" date="2013-04" db="EMBL/GenBank/DDBJ databases">
        <title>The genome sequencing project of 58 acetic acid bacteria.</title>
        <authorList>
            <person name="Okamoto-Kainuma A."/>
            <person name="Ishikawa M."/>
            <person name="Umino S."/>
            <person name="Koizumi Y."/>
            <person name="Shiwa Y."/>
            <person name="Yoshikawa H."/>
            <person name="Matsutani M."/>
            <person name="Matsushita K."/>
        </authorList>
    </citation>
    <scope>NUCLEOTIDE SEQUENCE</scope>
    <source>
        <strain evidence="3">DSM 15669</strain>
    </source>
</reference>
<feature type="region of interest" description="Disordered" evidence="2">
    <location>
        <begin position="207"/>
        <end position="233"/>
    </location>
</feature>
<sequence length="233" mass="26290">MLLENSQTIIEVILTLVIVAGIISSRRIVKRLGVIRETYAALNEMVANLDTSTEHVGRLFDAMKMEANKGGKRLNTLVEHARNAGEDLTDLQKMVSEVSAQLEQDVTKADKRQAALEEAILKAQRAADLLEKRLASYRDIPSAETLKAQYEQKMKEVEETMKKAFMPMSPQVGGDSLTVSFHPEIFDPKQDTSPSLKEEPSVYSSNFYDNFERPMPHSMRSPRPYMKAVDEKK</sequence>
<protein>
    <submittedName>
        <fullName evidence="3">Uncharacterized protein</fullName>
    </submittedName>
</protein>
<dbReference type="EMBL" id="BAQD01000007">
    <property type="protein sequence ID" value="GBQ05898.1"/>
    <property type="molecule type" value="Genomic_DNA"/>
</dbReference>
<dbReference type="Gene3D" id="1.20.120.330">
    <property type="entry name" value="Nucleotidyltransferases domain 2"/>
    <property type="match status" value="1"/>
</dbReference>
<gene>
    <name evidence="3" type="ORF">AA15669_0689</name>
</gene>
<evidence type="ECO:0000256" key="2">
    <source>
        <dbReference type="SAM" id="MobiDB-lite"/>
    </source>
</evidence>
<dbReference type="RefSeq" id="WP_018980907.1">
    <property type="nucleotide sequence ID" value="NZ_BAQD01000007.1"/>
</dbReference>
<name>A0ABQ0NXX5_9PROT</name>
<keyword evidence="4" id="KW-1185">Reference proteome</keyword>
<keyword evidence="1" id="KW-0175">Coiled coil</keyword>
<organism evidence="3 4">
    <name type="scientific">Saccharibacter floricola DSM 15669</name>
    <dbReference type="NCBI Taxonomy" id="1123227"/>
    <lineage>
        <taxon>Bacteria</taxon>
        <taxon>Pseudomonadati</taxon>
        <taxon>Pseudomonadota</taxon>
        <taxon>Alphaproteobacteria</taxon>
        <taxon>Acetobacterales</taxon>
        <taxon>Acetobacteraceae</taxon>
        <taxon>Saccharibacter</taxon>
    </lineage>
</organism>
<dbReference type="Proteomes" id="UP001062901">
    <property type="component" value="Unassembled WGS sequence"/>
</dbReference>